<feature type="transmembrane region" description="Helical" evidence="8">
    <location>
        <begin position="6"/>
        <end position="24"/>
    </location>
</feature>
<dbReference type="InterPro" id="IPR052175">
    <property type="entry name" value="ComplexI-like_HydComp"/>
</dbReference>
<feature type="transmembrane region" description="Helical" evidence="8">
    <location>
        <begin position="89"/>
        <end position="110"/>
    </location>
</feature>
<evidence type="ECO:0000313" key="11">
    <source>
        <dbReference type="Proteomes" id="UP000186905"/>
    </source>
</evidence>
<feature type="transmembrane region" description="Helical" evidence="8">
    <location>
        <begin position="351"/>
        <end position="375"/>
    </location>
</feature>
<feature type="transmembrane region" description="Helical" evidence="8">
    <location>
        <begin position="169"/>
        <end position="188"/>
    </location>
</feature>
<protein>
    <submittedName>
        <fullName evidence="10">Na(+)/H(+) antiporter subunit D</fullName>
    </submittedName>
</protein>
<feature type="transmembrane region" description="Helical" evidence="8">
    <location>
        <begin position="319"/>
        <end position="339"/>
    </location>
</feature>
<gene>
    <name evidence="10" type="ORF">BIT28_24870</name>
</gene>
<name>A0A1Q9GCY9_9GAMM</name>
<organism evidence="10 11">
    <name type="scientific">Photobacterium proteolyticum</name>
    <dbReference type="NCBI Taxonomy" id="1903952"/>
    <lineage>
        <taxon>Bacteria</taxon>
        <taxon>Pseudomonadati</taxon>
        <taxon>Pseudomonadota</taxon>
        <taxon>Gammaproteobacteria</taxon>
        <taxon>Vibrionales</taxon>
        <taxon>Vibrionaceae</taxon>
        <taxon>Photobacterium</taxon>
    </lineage>
</organism>
<dbReference type="InterPro" id="IPR001750">
    <property type="entry name" value="ND/Mrp_TM"/>
</dbReference>
<dbReference type="InterPro" id="IPR003918">
    <property type="entry name" value="NADH_UbQ_OxRdtase"/>
</dbReference>
<feature type="transmembrane region" description="Helical" evidence="8">
    <location>
        <begin position="395"/>
        <end position="418"/>
    </location>
</feature>
<feature type="transmembrane region" description="Helical" evidence="8">
    <location>
        <begin position="239"/>
        <end position="257"/>
    </location>
</feature>
<dbReference type="Gene3D" id="1.20.5.2700">
    <property type="match status" value="1"/>
</dbReference>
<keyword evidence="6 8" id="KW-0472">Membrane</keyword>
<dbReference type="PANTHER" id="PTHR42682">
    <property type="entry name" value="HYDROGENASE-4 COMPONENT F"/>
    <property type="match status" value="1"/>
</dbReference>
<evidence type="ECO:0000256" key="1">
    <source>
        <dbReference type="ARBA" id="ARBA00004651"/>
    </source>
</evidence>
<evidence type="ECO:0000256" key="2">
    <source>
        <dbReference type="ARBA" id="ARBA00022475"/>
    </source>
</evidence>
<evidence type="ECO:0000256" key="5">
    <source>
        <dbReference type="ARBA" id="ARBA00023002"/>
    </source>
</evidence>
<keyword evidence="2" id="KW-1003">Cell membrane</keyword>
<comment type="subcellular location">
    <subcellularLocation>
        <location evidence="1">Cell membrane</location>
        <topology evidence="1">Multi-pass membrane protein</topology>
    </subcellularLocation>
    <subcellularLocation>
        <location evidence="7">Membrane</location>
        <topology evidence="7">Multi-pass membrane protein</topology>
    </subcellularLocation>
</comment>
<keyword evidence="4 8" id="KW-1133">Transmembrane helix</keyword>
<dbReference type="GO" id="GO:0016491">
    <property type="term" value="F:oxidoreductase activity"/>
    <property type="evidence" value="ECO:0007669"/>
    <property type="project" value="UniProtKB-KW"/>
</dbReference>
<feature type="transmembrane region" description="Helical" evidence="8">
    <location>
        <begin position="592"/>
        <end position="615"/>
    </location>
</feature>
<evidence type="ECO:0000259" key="9">
    <source>
        <dbReference type="Pfam" id="PF00361"/>
    </source>
</evidence>
<feature type="transmembrane region" description="Helical" evidence="8">
    <location>
        <begin position="263"/>
        <end position="281"/>
    </location>
</feature>
<dbReference type="PANTHER" id="PTHR42682:SF4">
    <property type="entry name" value="NADH-UBIQUINONE_PLASTOQUINONE"/>
    <property type="match status" value="1"/>
</dbReference>
<dbReference type="RefSeq" id="WP_075767229.1">
    <property type="nucleotide sequence ID" value="NZ_MJIL01000092.1"/>
</dbReference>
<feature type="domain" description="NADH:quinone oxidoreductase/Mrp antiporter transmembrane" evidence="9">
    <location>
        <begin position="133"/>
        <end position="400"/>
    </location>
</feature>
<proteinExistence type="predicted"/>
<dbReference type="STRING" id="1903952.BIT28_24870"/>
<sequence>MTSWFHPGAVFFFAAALLPLIGLLPTGKPDGNKSHQLVQTIRQVVLIATPLIAITVTLNAIFGTGIPTGDYWRFDFIGIPITLGVVDKLSLMFSCVFTLMALIGAVYALHVRHTAEHSAAFIYVGSALGVVFAGDYLSLFLFWELMAFSSSYLIFASGTAQSTAAGHRYLLVHIAGGLSLLAGILLHYHESGSIVFTIMDPDHSVGFYLIMTGFILNAAVPPLNAWLTDAYPEATITGAVFMCAFTTKTAIYVLLRGFPGTEFLIWLGTIMAVYGVIYAVLENDCRRLLAYHIVSQVGYMVAAVGIGSELAFNGAAAHAFAHILYKGLLFMGAGAVIYMTGKRKLTELGGLYKAMPITLSLYMIGALSISAFPFFSGFVSKSLVIAAAEQDHMAIVTLLLLLASSGTFLHTGLKLPYYMFYGNNRSLTDSSIKHQEPPLNMLIAMSLAAVACIAIGVFPQLLYQLLPYPVDFDPYTPVHITTTLSILIFTALGFAVFLRHLDPEDTISLDTDWYYRKGSAVFMWIAHHPISRYEQWMSKASLGLLSAAQYFAKQGLRFDKGLIDATVNGIANLTRRSGQRLRQLQSGIINHYALAMVVGVVAVITLGTFVFDIYLQFFEWVR</sequence>
<dbReference type="OrthoDB" id="9768329at2"/>
<feature type="transmembrane region" description="Helical" evidence="8">
    <location>
        <begin position="478"/>
        <end position="498"/>
    </location>
</feature>
<feature type="transmembrane region" description="Helical" evidence="8">
    <location>
        <begin position="439"/>
        <end position="458"/>
    </location>
</feature>
<feature type="transmembrane region" description="Helical" evidence="8">
    <location>
        <begin position="140"/>
        <end position="157"/>
    </location>
</feature>
<dbReference type="EMBL" id="MJIL01000092">
    <property type="protein sequence ID" value="OLQ72252.1"/>
    <property type="molecule type" value="Genomic_DNA"/>
</dbReference>
<evidence type="ECO:0000256" key="3">
    <source>
        <dbReference type="ARBA" id="ARBA00022692"/>
    </source>
</evidence>
<feature type="transmembrane region" description="Helical" evidence="8">
    <location>
        <begin position="288"/>
        <end position="307"/>
    </location>
</feature>
<feature type="transmembrane region" description="Helical" evidence="8">
    <location>
        <begin position="44"/>
        <end position="69"/>
    </location>
</feature>
<dbReference type="PRINTS" id="PR01437">
    <property type="entry name" value="NUOXDRDTASE4"/>
</dbReference>
<evidence type="ECO:0000256" key="6">
    <source>
        <dbReference type="ARBA" id="ARBA00023136"/>
    </source>
</evidence>
<dbReference type="GO" id="GO:0005886">
    <property type="term" value="C:plasma membrane"/>
    <property type="evidence" value="ECO:0007669"/>
    <property type="project" value="UniProtKB-SubCell"/>
</dbReference>
<keyword evidence="5" id="KW-0560">Oxidoreductase</keyword>
<dbReference type="GO" id="GO:0008137">
    <property type="term" value="F:NADH dehydrogenase (ubiquinone) activity"/>
    <property type="evidence" value="ECO:0007669"/>
    <property type="project" value="InterPro"/>
</dbReference>
<dbReference type="NCBIfam" id="NF009310">
    <property type="entry name" value="PRK12668.1"/>
    <property type="match status" value="1"/>
</dbReference>
<evidence type="ECO:0000256" key="8">
    <source>
        <dbReference type="SAM" id="Phobius"/>
    </source>
</evidence>
<comment type="caution">
    <text evidence="10">The sequence shown here is derived from an EMBL/GenBank/DDBJ whole genome shotgun (WGS) entry which is preliminary data.</text>
</comment>
<feature type="transmembrane region" description="Helical" evidence="8">
    <location>
        <begin position="117"/>
        <end position="134"/>
    </location>
</feature>
<evidence type="ECO:0000256" key="4">
    <source>
        <dbReference type="ARBA" id="ARBA00022989"/>
    </source>
</evidence>
<keyword evidence="3 7" id="KW-0812">Transmembrane</keyword>
<dbReference type="AlphaFoldDB" id="A0A1Q9GCY9"/>
<dbReference type="GO" id="GO:0042773">
    <property type="term" value="P:ATP synthesis coupled electron transport"/>
    <property type="evidence" value="ECO:0007669"/>
    <property type="project" value="InterPro"/>
</dbReference>
<feature type="transmembrane region" description="Helical" evidence="8">
    <location>
        <begin position="208"/>
        <end position="227"/>
    </location>
</feature>
<reference evidence="10 11" key="1">
    <citation type="submission" date="2016-09" db="EMBL/GenBank/DDBJ databases">
        <title>Photobacterium proteolyticum sp. nov. a protease producing bacterium isolated from ocean sediments of Laizhou Bay.</title>
        <authorList>
            <person name="Li Y."/>
        </authorList>
    </citation>
    <scope>NUCLEOTIDE SEQUENCE [LARGE SCALE GENOMIC DNA]</scope>
    <source>
        <strain evidence="10 11">13-12</strain>
    </source>
</reference>
<dbReference type="Pfam" id="PF00361">
    <property type="entry name" value="Proton_antipo_M"/>
    <property type="match status" value="1"/>
</dbReference>
<evidence type="ECO:0000313" key="10">
    <source>
        <dbReference type="EMBL" id="OLQ72252.1"/>
    </source>
</evidence>
<keyword evidence="11" id="KW-1185">Reference proteome</keyword>
<dbReference type="Proteomes" id="UP000186905">
    <property type="component" value="Unassembled WGS sequence"/>
</dbReference>
<accession>A0A1Q9GCY9</accession>
<evidence type="ECO:0000256" key="7">
    <source>
        <dbReference type="RuleBase" id="RU000320"/>
    </source>
</evidence>